<proteinExistence type="predicted"/>
<dbReference type="Proteomes" id="UP000026961">
    <property type="component" value="Chromosome 2"/>
</dbReference>
<organism evidence="2">
    <name type="scientific">Oryza glumipatula</name>
    <dbReference type="NCBI Taxonomy" id="40148"/>
    <lineage>
        <taxon>Eukaryota</taxon>
        <taxon>Viridiplantae</taxon>
        <taxon>Streptophyta</taxon>
        <taxon>Embryophyta</taxon>
        <taxon>Tracheophyta</taxon>
        <taxon>Spermatophyta</taxon>
        <taxon>Magnoliopsida</taxon>
        <taxon>Liliopsida</taxon>
        <taxon>Poales</taxon>
        <taxon>Poaceae</taxon>
        <taxon>BOP clade</taxon>
        <taxon>Oryzoideae</taxon>
        <taxon>Oryzeae</taxon>
        <taxon>Oryzinae</taxon>
        <taxon>Oryza</taxon>
    </lineage>
</organism>
<protein>
    <submittedName>
        <fullName evidence="2">Uncharacterized protein</fullName>
    </submittedName>
</protein>
<evidence type="ECO:0000256" key="1">
    <source>
        <dbReference type="SAM" id="MobiDB-lite"/>
    </source>
</evidence>
<sequence>MKTSTCGGKYLSIIRFSTGHPRFIAVTAVVLPSSSSLPPSPLPPPLSTAKKRPGEPRSPSQSHLKFRRPPPPPPRRLRCRIVVFATASWMNDATAASTAAAAATRG</sequence>
<name>A0A0D9YRJ2_9ORYZ</name>
<dbReference type="HOGENOM" id="CLU_2227338_0_0_1"/>
<evidence type="ECO:0000313" key="3">
    <source>
        <dbReference type="Proteomes" id="UP000026961"/>
    </source>
</evidence>
<accession>A0A0D9YRJ2</accession>
<dbReference type="EnsemblPlants" id="OGLUM02G14900.1">
    <property type="protein sequence ID" value="OGLUM02G14900.1"/>
    <property type="gene ID" value="OGLUM02G14900"/>
</dbReference>
<dbReference type="Gramene" id="OGLUM02G14900.1">
    <property type="protein sequence ID" value="OGLUM02G14900.1"/>
    <property type="gene ID" value="OGLUM02G14900"/>
</dbReference>
<reference evidence="2" key="2">
    <citation type="submission" date="2018-05" db="EMBL/GenBank/DDBJ databases">
        <title>OgluRS3 (Oryza glumaepatula Reference Sequence Version 3).</title>
        <authorList>
            <person name="Zhang J."/>
            <person name="Kudrna D."/>
            <person name="Lee S."/>
            <person name="Talag J."/>
            <person name="Welchert J."/>
            <person name="Wing R.A."/>
        </authorList>
    </citation>
    <scope>NUCLEOTIDE SEQUENCE [LARGE SCALE GENOMIC DNA]</scope>
</reference>
<evidence type="ECO:0000313" key="2">
    <source>
        <dbReference type="EnsemblPlants" id="OGLUM02G14900.1"/>
    </source>
</evidence>
<keyword evidence="3" id="KW-1185">Reference proteome</keyword>
<feature type="region of interest" description="Disordered" evidence="1">
    <location>
        <begin position="33"/>
        <end position="76"/>
    </location>
</feature>
<reference evidence="2" key="1">
    <citation type="submission" date="2015-04" db="UniProtKB">
        <authorList>
            <consortium name="EnsemblPlants"/>
        </authorList>
    </citation>
    <scope>IDENTIFICATION</scope>
</reference>
<dbReference type="AlphaFoldDB" id="A0A0D9YRJ2"/>